<comment type="caution">
    <text evidence="2">The sequence shown here is derived from an EMBL/GenBank/DDBJ whole genome shotgun (WGS) entry which is preliminary data.</text>
</comment>
<feature type="transmembrane region" description="Helical" evidence="1">
    <location>
        <begin position="120"/>
        <end position="136"/>
    </location>
</feature>
<dbReference type="EMBL" id="BSFL01000002">
    <property type="protein sequence ID" value="GLK80092.1"/>
    <property type="molecule type" value="Genomic_DNA"/>
</dbReference>
<keyword evidence="3" id="KW-1185">Reference proteome</keyword>
<reference evidence="2" key="2">
    <citation type="submission" date="2023-01" db="EMBL/GenBank/DDBJ databases">
        <authorList>
            <person name="Sun Q."/>
            <person name="Evtushenko L."/>
        </authorList>
    </citation>
    <scope>NUCLEOTIDE SEQUENCE</scope>
    <source>
        <strain evidence="2">VKM B-2748</strain>
    </source>
</reference>
<evidence type="ECO:0000256" key="1">
    <source>
        <dbReference type="SAM" id="Phobius"/>
    </source>
</evidence>
<evidence type="ECO:0000313" key="3">
    <source>
        <dbReference type="Proteomes" id="UP001143309"/>
    </source>
</evidence>
<dbReference type="Proteomes" id="UP001143309">
    <property type="component" value="Unassembled WGS sequence"/>
</dbReference>
<proteinExistence type="predicted"/>
<protein>
    <recommendedName>
        <fullName evidence="4">DUF1097 domain-containing protein</fullName>
    </recommendedName>
</protein>
<feature type="transmembrane region" description="Helical" evidence="1">
    <location>
        <begin position="65"/>
        <end position="86"/>
    </location>
</feature>
<evidence type="ECO:0008006" key="4">
    <source>
        <dbReference type="Google" id="ProtNLM"/>
    </source>
</evidence>
<keyword evidence="1" id="KW-0472">Membrane</keyword>
<name>A0A9W6JN08_9HYPH</name>
<keyword evidence="1" id="KW-1133">Transmembrane helix</keyword>
<gene>
    <name evidence="2" type="ORF">GCM10008174_18330</name>
</gene>
<feature type="transmembrane region" description="Helical" evidence="1">
    <location>
        <begin position="92"/>
        <end position="111"/>
    </location>
</feature>
<feature type="transmembrane region" description="Helical" evidence="1">
    <location>
        <begin position="20"/>
        <end position="53"/>
    </location>
</feature>
<sequence length="170" mass="17392">MSEPMNDAVVERRAAPAASLIFISVAAIVAACSAFASLTMGFAPWAMFVGWVAYFTRPISAAEGLKTGLCVWLGITLGAGAALALGALTPTLGQASIIPVVFVAASIVLAFRSTPPFENVLAWFLGLITFFASHLAPSLLSIAELCAAASLGIAAGWAAQRLQAKVSGAH</sequence>
<dbReference type="AlphaFoldDB" id="A0A9W6JN08"/>
<organism evidence="2 3">
    <name type="scientific">Methylopila turkensis</name>
    <dbReference type="NCBI Taxonomy" id="1437816"/>
    <lineage>
        <taxon>Bacteria</taxon>
        <taxon>Pseudomonadati</taxon>
        <taxon>Pseudomonadota</taxon>
        <taxon>Alphaproteobacteria</taxon>
        <taxon>Hyphomicrobiales</taxon>
        <taxon>Methylopilaceae</taxon>
        <taxon>Methylopila</taxon>
    </lineage>
</organism>
<evidence type="ECO:0000313" key="2">
    <source>
        <dbReference type="EMBL" id="GLK80092.1"/>
    </source>
</evidence>
<keyword evidence="1" id="KW-0812">Transmembrane</keyword>
<dbReference type="RefSeq" id="WP_271200564.1">
    <property type="nucleotide sequence ID" value="NZ_BSFL01000002.1"/>
</dbReference>
<accession>A0A9W6JN08</accession>
<dbReference type="InterPro" id="IPR009476">
    <property type="entry name" value="DUF1097"/>
</dbReference>
<dbReference type="Pfam" id="PF06496">
    <property type="entry name" value="DUF1097"/>
    <property type="match status" value="1"/>
</dbReference>
<reference evidence="2" key="1">
    <citation type="journal article" date="2014" name="Int. J. Syst. Evol. Microbiol.">
        <title>Complete genome sequence of Corynebacterium casei LMG S-19264T (=DSM 44701T), isolated from a smear-ripened cheese.</title>
        <authorList>
            <consortium name="US DOE Joint Genome Institute (JGI-PGF)"/>
            <person name="Walter F."/>
            <person name="Albersmeier A."/>
            <person name="Kalinowski J."/>
            <person name="Ruckert C."/>
        </authorList>
    </citation>
    <scope>NUCLEOTIDE SEQUENCE</scope>
    <source>
        <strain evidence="2">VKM B-2748</strain>
    </source>
</reference>